<keyword evidence="2" id="KW-1185">Reference proteome</keyword>
<dbReference type="RefSeq" id="WP_345765439.1">
    <property type="nucleotide sequence ID" value="NZ_CP154834.1"/>
</dbReference>
<gene>
    <name evidence="1" type="ORF">AAFP95_12395</name>
</gene>
<dbReference type="Proteomes" id="UP001463665">
    <property type="component" value="Chromosome"/>
</dbReference>
<evidence type="ECO:0008006" key="3">
    <source>
        <dbReference type="Google" id="ProtNLM"/>
    </source>
</evidence>
<protein>
    <recommendedName>
        <fullName evidence="3">DUF4297 domain-containing protein</fullName>
    </recommendedName>
</protein>
<dbReference type="AlphaFoldDB" id="A0AAU6WKW1"/>
<evidence type="ECO:0000313" key="1">
    <source>
        <dbReference type="EMBL" id="XAO72680.1"/>
    </source>
</evidence>
<organism evidence="1 2">
    <name type="scientific">Chryseobacterium endophyticum</name>
    <dbReference type="NCBI Taxonomy" id="1854762"/>
    <lineage>
        <taxon>Bacteria</taxon>
        <taxon>Pseudomonadati</taxon>
        <taxon>Bacteroidota</taxon>
        <taxon>Flavobacteriia</taxon>
        <taxon>Flavobacteriales</taxon>
        <taxon>Weeksellaceae</taxon>
        <taxon>Chryseobacterium group</taxon>
        <taxon>Chryseobacterium</taxon>
    </lineage>
</organism>
<sequence length="202" mass="23889">MTYTFKNTEINNEKASVFETKSLLYLIGKSDSKNNIEYITFDCFNDVSGIDKHGKNIWDIQSKNEGNLNPKKIGQYLFTLFDNSISKLNFKEFIFFTRQLKDEYKVDKLIRAYSFNNFEIKTKQRIKNGLSEEIERVKGKVINYDNEIDSFLENVLIVEDDTTEQEYLKLITKFKNKSLKTDNFYSTVFKELRDLQSSKKIH</sequence>
<name>A0AAU6WKW1_9FLAO</name>
<dbReference type="EMBL" id="CP154834">
    <property type="protein sequence ID" value="XAO72680.1"/>
    <property type="molecule type" value="Genomic_DNA"/>
</dbReference>
<evidence type="ECO:0000313" key="2">
    <source>
        <dbReference type="Proteomes" id="UP001463665"/>
    </source>
</evidence>
<proteinExistence type="predicted"/>
<accession>A0AAU6WKW1</accession>
<reference evidence="1 2" key="1">
    <citation type="submission" date="2024-04" db="EMBL/GenBank/DDBJ databases">
        <title>Genome sequencing and assembly of rice foliar adapted Chryseobacterium endophyticum OsEnb-ALM-A6.</title>
        <authorList>
            <person name="Kumar S."/>
            <person name="Javed M."/>
            <person name="Chouhan V."/>
            <person name="Charishma K."/>
            <person name="Patel A."/>
            <person name="Kumar M."/>
            <person name="Sahu K.P."/>
            <person name="Kumar A."/>
        </authorList>
    </citation>
    <scope>NUCLEOTIDE SEQUENCE [LARGE SCALE GENOMIC DNA]</scope>
    <source>
        <strain evidence="1 2">OsEnb-ALM-A6</strain>
    </source>
</reference>